<reference evidence="1 2" key="1">
    <citation type="journal article" date="2019" name="Int. J. Syst. Evol. Microbiol.">
        <title>The Global Catalogue of Microorganisms (GCM) 10K type strain sequencing project: providing services to taxonomists for standard genome sequencing and annotation.</title>
        <authorList>
            <consortium name="The Broad Institute Genomics Platform"/>
            <consortium name="The Broad Institute Genome Sequencing Center for Infectious Disease"/>
            <person name="Wu L."/>
            <person name="Ma J."/>
        </authorList>
    </citation>
    <scope>NUCLEOTIDE SEQUENCE [LARGE SCALE GENOMIC DNA]</scope>
    <source>
        <strain evidence="1 2">JCM 10649</strain>
    </source>
</reference>
<gene>
    <name evidence="1" type="ORF">GCM10009544_60430</name>
</gene>
<comment type="caution">
    <text evidence="1">The sequence shown here is derived from an EMBL/GenBank/DDBJ whole genome shotgun (WGS) entry which is preliminary data.</text>
</comment>
<keyword evidence="2" id="KW-1185">Reference proteome</keyword>
<protein>
    <submittedName>
        <fullName evidence="1">Uncharacterized protein</fullName>
    </submittedName>
</protein>
<proteinExistence type="predicted"/>
<dbReference type="EMBL" id="BAAAHB010000122">
    <property type="protein sequence ID" value="GAA0491604.1"/>
    <property type="molecule type" value="Genomic_DNA"/>
</dbReference>
<organism evidence="1 2">
    <name type="scientific">Streptomyces stramineus</name>
    <dbReference type="NCBI Taxonomy" id="173861"/>
    <lineage>
        <taxon>Bacteria</taxon>
        <taxon>Bacillati</taxon>
        <taxon>Actinomycetota</taxon>
        <taxon>Actinomycetes</taxon>
        <taxon>Kitasatosporales</taxon>
        <taxon>Streptomycetaceae</taxon>
        <taxon>Streptomyces</taxon>
    </lineage>
</organism>
<evidence type="ECO:0000313" key="1">
    <source>
        <dbReference type="EMBL" id="GAA0491604.1"/>
    </source>
</evidence>
<name>A0ABN1B7E6_9ACTN</name>
<evidence type="ECO:0000313" key="2">
    <source>
        <dbReference type="Proteomes" id="UP001499895"/>
    </source>
</evidence>
<accession>A0ABN1B7E6</accession>
<dbReference type="Proteomes" id="UP001499895">
    <property type="component" value="Unassembled WGS sequence"/>
</dbReference>
<sequence>MRSQARYVLVSAVCSRSSASHGFEVSERAVRCSTGPRARTYEENDGYTAVDALVHTDVVEAAMP</sequence>